<dbReference type="InterPro" id="IPR013130">
    <property type="entry name" value="Fe3_Rdtase_TM_dom"/>
</dbReference>
<dbReference type="PANTHER" id="PTHR11972:SF193">
    <property type="entry name" value="FAD-BINDING FR-TYPE DOMAIN-CONTAINING PROTEIN"/>
    <property type="match status" value="1"/>
</dbReference>
<feature type="transmembrane region" description="Helical" evidence="6">
    <location>
        <begin position="6"/>
        <end position="23"/>
    </location>
</feature>
<organism evidence="8 9">
    <name type="scientific">Thalassiosira pseudonana</name>
    <name type="common">Marine diatom</name>
    <name type="synonym">Cyclotella nana</name>
    <dbReference type="NCBI Taxonomy" id="35128"/>
    <lineage>
        <taxon>Eukaryota</taxon>
        <taxon>Sar</taxon>
        <taxon>Stramenopiles</taxon>
        <taxon>Ochrophyta</taxon>
        <taxon>Bacillariophyta</taxon>
        <taxon>Coscinodiscophyceae</taxon>
        <taxon>Thalassiosirophycidae</taxon>
        <taxon>Thalassiosirales</taxon>
        <taxon>Thalassiosiraceae</taxon>
        <taxon>Thalassiosira</taxon>
    </lineage>
</organism>
<accession>B8LDU6</accession>
<feature type="transmembrane region" description="Helical" evidence="6">
    <location>
        <begin position="86"/>
        <end position="107"/>
    </location>
</feature>
<dbReference type="SUPFAM" id="SSF52343">
    <property type="entry name" value="Ferredoxin reductase-like, C-terminal NADP-linked domain"/>
    <property type="match status" value="1"/>
</dbReference>
<evidence type="ECO:0000256" key="5">
    <source>
        <dbReference type="ARBA" id="ARBA00023136"/>
    </source>
</evidence>
<evidence type="ECO:0000259" key="7">
    <source>
        <dbReference type="PROSITE" id="PS51384"/>
    </source>
</evidence>
<gene>
    <name evidence="8" type="ORF">THAPSDRAFT_11375</name>
</gene>
<evidence type="ECO:0000313" key="8">
    <source>
        <dbReference type="EMBL" id="EED86500.1"/>
    </source>
</evidence>
<dbReference type="HOGENOM" id="CLU_377454_0_0_1"/>
<dbReference type="InterPro" id="IPR017927">
    <property type="entry name" value="FAD-bd_FR_type"/>
</dbReference>
<dbReference type="PANTHER" id="PTHR11972">
    <property type="entry name" value="NADPH OXIDASE"/>
    <property type="match status" value="1"/>
</dbReference>
<keyword evidence="4" id="KW-0560">Oxidoreductase</keyword>
<dbReference type="PROSITE" id="PS51384">
    <property type="entry name" value="FAD_FR"/>
    <property type="match status" value="1"/>
</dbReference>
<feature type="transmembrane region" description="Helical" evidence="6">
    <location>
        <begin position="302"/>
        <end position="322"/>
    </location>
</feature>
<evidence type="ECO:0000256" key="4">
    <source>
        <dbReference type="ARBA" id="ARBA00023002"/>
    </source>
</evidence>
<dbReference type="Proteomes" id="UP000001449">
    <property type="component" value="Unassembled WGS sequence"/>
</dbReference>
<keyword evidence="9" id="KW-1185">Reference proteome</keyword>
<evidence type="ECO:0000256" key="3">
    <source>
        <dbReference type="ARBA" id="ARBA00022989"/>
    </source>
</evidence>
<keyword evidence="2 6" id="KW-0812">Transmembrane</keyword>
<dbReference type="InterPro" id="IPR000778">
    <property type="entry name" value="Cyt_b245_heavy_chain"/>
</dbReference>
<reference evidence="8 9" key="1">
    <citation type="journal article" date="2004" name="Science">
        <title>The genome of the diatom Thalassiosira pseudonana: ecology, evolution, and metabolism.</title>
        <authorList>
            <person name="Armbrust E.V."/>
            <person name="Berges J.A."/>
            <person name="Bowler C."/>
            <person name="Green B.R."/>
            <person name="Martinez D."/>
            <person name="Putnam N.H."/>
            <person name="Zhou S."/>
            <person name="Allen A.E."/>
            <person name="Apt K.E."/>
            <person name="Bechner M."/>
            <person name="Brzezinski M.A."/>
            <person name="Chaal B.K."/>
            <person name="Chiovitti A."/>
            <person name="Davis A.K."/>
            <person name="Demarest M.S."/>
            <person name="Detter J.C."/>
            <person name="Glavina T."/>
            <person name="Goodstein D."/>
            <person name="Hadi M.Z."/>
            <person name="Hellsten U."/>
            <person name="Hildebrand M."/>
            <person name="Jenkins B.D."/>
            <person name="Jurka J."/>
            <person name="Kapitonov V.V."/>
            <person name="Kroger N."/>
            <person name="Lau W.W."/>
            <person name="Lane T.W."/>
            <person name="Larimer F.W."/>
            <person name="Lippmeier J.C."/>
            <person name="Lucas S."/>
            <person name="Medina M."/>
            <person name="Montsant A."/>
            <person name="Obornik M."/>
            <person name="Parker M.S."/>
            <person name="Palenik B."/>
            <person name="Pazour G.J."/>
            <person name="Richardson P.M."/>
            <person name="Rynearson T.A."/>
            <person name="Saito M.A."/>
            <person name="Schwartz D.C."/>
            <person name="Thamatrakoln K."/>
            <person name="Valentin K."/>
            <person name="Vardi A."/>
            <person name="Wilkerson F.P."/>
            <person name="Rokhsar D.S."/>
        </authorList>
    </citation>
    <scope>NUCLEOTIDE SEQUENCE [LARGE SCALE GENOMIC DNA]</scope>
    <source>
        <strain evidence="8 9">CCMP1335</strain>
    </source>
</reference>
<sequence length="735" mass="83499">MHSPHYYFTPHLVPFPIFTLLILPRRRDDYNKMTMLRRLAVIITLQCVSVIQLYLYFGGTSYGRHWFRDISSVIIGKDDNANGGGLILLMLAIPIFISGAACTLLLINNKGNQRIRNDNTKVSAEDATSLLLADAIVVPRGFDDDEDNLVQAKNVTLLNDWAAKQLSFISSSIKRYCTRGLLRPRPFALAFGILPCMIFFTCSIHRHKQAAVLSYPTLESAVDAPNHYSYNSANSSDTTNTYIEISNWRRTLTLHIANDSAILSLVAFAHLLIPVSKHSPLVTLLKWSPSEAIVVHKYEGRLAIFGVVLHGGLHLVCGYWRWWNAFMLNDANDARDSSWMKRSFWYGYIPPVSCWKNVLYRSSSDNEYDFEPNFGEGCIHDGSPCKCYDFFVNLTGLLGLVALLILLFSSVGYVRRHFYRVFYVLHITTAAFFLLMATLHYNRTILYLCPSLLYYASTSIPTDIQAWLYRHRGQDTRILRITKVPCPTNERPDGSVLDITFEASLKAIQQYQPGNHCTVHIPQLSLVAHPFTVNKVLGYSNRLRLLIRETGPFTTQLGKLLDGKDEDNLESQTLPQITLPTIQINGFHGTAHRMEQLQKHDAVVVVAGGIGITPYLTMLMEIASKKSPLTKSVELHWICRERSLVRYIYDEYFSTMKESCIANSVKIIVHFTGDEAEEYSSSSRPMTFSEPERLYLTTCRRLQRFSPSSLLDSRRFGIVSLVSKVQSPWQRDHSS</sequence>
<dbReference type="AlphaFoldDB" id="B8LDU6"/>
<dbReference type="Pfam" id="PF01794">
    <property type="entry name" value="Ferric_reduct"/>
    <property type="match status" value="1"/>
</dbReference>
<dbReference type="Pfam" id="PF08030">
    <property type="entry name" value="NAD_binding_6"/>
    <property type="match status" value="1"/>
</dbReference>
<evidence type="ECO:0000256" key="6">
    <source>
        <dbReference type="SAM" id="Phobius"/>
    </source>
</evidence>
<dbReference type="InterPro" id="IPR013121">
    <property type="entry name" value="Fe_red_NAD-bd_6"/>
</dbReference>
<feature type="domain" description="FAD-binding FR-type" evidence="7">
    <location>
        <begin position="471"/>
        <end position="594"/>
    </location>
</feature>
<dbReference type="STRING" id="35128.B8LDU6"/>
<feature type="transmembrane region" description="Helical" evidence="6">
    <location>
        <begin position="35"/>
        <end position="57"/>
    </location>
</feature>
<dbReference type="InterPro" id="IPR013112">
    <property type="entry name" value="FAD-bd_8"/>
</dbReference>
<dbReference type="eggNOG" id="KOG0039">
    <property type="taxonomic scope" value="Eukaryota"/>
</dbReference>
<dbReference type="Gene3D" id="3.40.50.80">
    <property type="entry name" value="Nucleotide-binding domain of ferredoxin-NADP reductase (FNR) module"/>
    <property type="match status" value="1"/>
</dbReference>
<dbReference type="PaxDb" id="35128-Thaps11375"/>
<feature type="transmembrane region" description="Helical" evidence="6">
    <location>
        <begin position="390"/>
        <end position="414"/>
    </location>
</feature>
<evidence type="ECO:0000256" key="2">
    <source>
        <dbReference type="ARBA" id="ARBA00022692"/>
    </source>
</evidence>
<dbReference type="InterPro" id="IPR050369">
    <property type="entry name" value="RBOH/FRE"/>
</dbReference>
<evidence type="ECO:0000313" key="9">
    <source>
        <dbReference type="Proteomes" id="UP000001449"/>
    </source>
</evidence>
<evidence type="ECO:0000256" key="1">
    <source>
        <dbReference type="ARBA" id="ARBA00004141"/>
    </source>
</evidence>
<dbReference type="GeneID" id="7451845"/>
<proteinExistence type="predicted"/>
<comment type="subcellular location">
    <subcellularLocation>
        <location evidence="1">Membrane</location>
        <topology evidence="1">Multi-pass membrane protein</topology>
    </subcellularLocation>
</comment>
<name>B8LDU6_THAPS</name>
<dbReference type="CDD" id="cd06186">
    <property type="entry name" value="NOX_Duox_like_FAD_NADP"/>
    <property type="match status" value="1"/>
</dbReference>
<protein>
    <recommendedName>
        <fullName evidence="7">FAD-binding FR-type domain-containing protein</fullName>
    </recommendedName>
</protein>
<dbReference type="GO" id="GO:0005886">
    <property type="term" value="C:plasma membrane"/>
    <property type="evidence" value="ECO:0000318"/>
    <property type="project" value="GO_Central"/>
</dbReference>
<dbReference type="Pfam" id="PF08022">
    <property type="entry name" value="FAD_binding_8"/>
    <property type="match status" value="1"/>
</dbReference>
<dbReference type="InParanoid" id="B8LDU6"/>
<feature type="transmembrane region" description="Helical" evidence="6">
    <location>
        <begin position="421"/>
        <end position="441"/>
    </location>
</feature>
<reference evidence="8 9" key="2">
    <citation type="journal article" date="2008" name="Nature">
        <title>The Phaeodactylum genome reveals the evolutionary history of diatom genomes.</title>
        <authorList>
            <person name="Bowler C."/>
            <person name="Allen A.E."/>
            <person name="Badger J.H."/>
            <person name="Grimwood J."/>
            <person name="Jabbari K."/>
            <person name="Kuo A."/>
            <person name="Maheswari U."/>
            <person name="Martens C."/>
            <person name="Maumus F."/>
            <person name="Otillar R.P."/>
            <person name="Rayko E."/>
            <person name="Salamov A."/>
            <person name="Vandepoele K."/>
            <person name="Beszteri B."/>
            <person name="Gruber A."/>
            <person name="Heijde M."/>
            <person name="Katinka M."/>
            <person name="Mock T."/>
            <person name="Valentin K."/>
            <person name="Verret F."/>
            <person name="Berges J.A."/>
            <person name="Brownlee C."/>
            <person name="Cadoret J.P."/>
            <person name="Chiovitti A."/>
            <person name="Choi C.J."/>
            <person name="Coesel S."/>
            <person name="De Martino A."/>
            <person name="Detter J.C."/>
            <person name="Durkin C."/>
            <person name="Falciatore A."/>
            <person name="Fournet J."/>
            <person name="Haruta M."/>
            <person name="Huysman M.J."/>
            <person name="Jenkins B.D."/>
            <person name="Jiroutova K."/>
            <person name="Jorgensen R.E."/>
            <person name="Joubert Y."/>
            <person name="Kaplan A."/>
            <person name="Kroger N."/>
            <person name="Kroth P.G."/>
            <person name="La Roche J."/>
            <person name="Lindquist E."/>
            <person name="Lommer M."/>
            <person name="Martin-Jezequel V."/>
            <person name="Lopez P.J."/>
            <person name="Lucas S."/>
            <person name="Mangogna M."/>
            <person name="McGinnis K."/>
            <person name="Medlin L.K."/>
            <person name="Montsant A."/>
            <person name="Oudot-Le Secq M.P."/>
            <person name="Napoli C."/>
            <person name="Obornik M."/>
            <person name="Parker M.S."/>
            <person name="Petit J.L."/>
            <person name="Porcel B.M."/>
            <person name="Poulsen N."/>
            <person name="Robison M."/>
            <person name="Rychlewski L."/>
            <person name="Rynearson T.A."/>
            <person name="Schmutz J."/>
            <person name="Shapiro H."/>
            <person name="Siaut M."/>
            <person name="Stanley M."/>
            <person name="Sussman M.R."/>
            <person name="Taylor A.R."/>
            <person name="Vardi A."/>
            <person name="von Dassow P."/>
            <person name="Vyverman W."/>
            <person name="Willis A."/>
            <person name="Wyrwicz L.S."/>
            <person name="Rokhsar D.S."/>
            <person name="Weissenbach J."/>
            <person name="Armbrust E.V."/>
            <person name="Green B.R."/>
            <person name="Van de Peer Y."/>
            <person name="Grigoriev I.V."/>
        </authorList>
    </citation>
    <scope>NUCLEOTIDE SEQUENCE [LARGE SCALE GENOMIC DNA]</scope>
    <source>
        <strain evidence="8 9">CCMP1335</strain>
    </source>
</reference>
<dbReference type="EMBL" id="DS999421">
    <property type="protein sequence ID" value="EED86500.1"/>
    <property type="molecule type" value="Genomic_DNA"/>
</dbReference>
<keyword evidence="3 6" id="KW-1133">Transmembrane helix</keyword>
<dbReference type="InterPro" id="IPR039261">
    <property type="entry name" value="FNR_nucleotide-bd"/>
</dbReference>
<dbReference type="PRINTS" id="PR00466">
    <property type="entry name" value="GP91PHOX"/>
</dbReference>
<dbReference type="GO" id="GO:0016491">
    <property type="term" value="F:oxidoreductase activity"/>
    <property type="evidence" value="ECO:0007669"/>
    <property type="project" value="UniProtKB-KW"/>
</dbReference>
<dbReference type="KEGG" id="tps:THAPSDRAFT_11375"/>
<dbReference type="RefSeq" id="XP_002297175.1">
    <property type="nucleotide sequence ID" value="XM_002297139.1"/>
</dbReference>
<keyword evidence="5 6" id="KW-0472">Membrane</keyword>